<gene>
    <name evidence="1" type="ORF">GCM10023156_71370</name>
</gene>
<protein>
    <submittedName>
        <fullName evidence="1">Uncharacterized protein</fullName>
    </submittedName>
</protein>
<keyword evidence="2" id="KW-1185">Reference proteome</keyword>
<proteinExistence type="predicted"/>
<accession>A0ABP8NU73</accession>
<dbReference type="EMBL" id="BAABGA010000120">
    <property type="protein sequence ID" value="GAA4473422.1"/>
    <property type="molecule type" value="Genomic_DNA"/>
</dbReference>
<dbReference type="RefSeq" id="WP_345328484.1">
    <property type="nucleotide sequence ID" value="NZ_BAABGA010000120.1"/>
</dbReference>
<evidence type="ECO:0000313" key="1">
    <source>
        <dbReference type="EMBL" id="GAA4473422.1"/>
    </source>
</evidence>
<reference evidence="2" key="1">
    <citation type="journal article" date="2019" name="Int. J. Syst. Evol. Microbiol.">
        <title>The Global Catalogue of Microorganisms (GCM) 10K type strain sequencing project: providing services to taxonomists for standard genome sequencing and annotation.</title>
        <authorList>
            <consortium name="The Broad Institute Genomics Platform"/>
            <consortium name="The Broad Institute Genome Sequencing Center for Infectious Disease"/>
            <person name="Wu L."/>
            <person name="Ma J."/>
        </authorList>
    </citation>
    <scope>NUCLEOTIDE SEQUENCE [LARGE SCALE GENOMIC DNA]</scope>
    <source>
        <strain evidence="2">JCM 17759</strain>
    </source>
</reference>
<sequence>MGGQIQFSTEHFADPDPDKFLKGAFTLSGNTRRDETEAPLQFSFRSSPVNWLPLAYKESVRTEFVGGELILSHGTESIHVDVESGKVNQWNTQNGPICFAANAP</sequence>
<name>A0ABP8NU73_9BACT</name>
<comment type="caution">
    <text evidence="1">The sequence shown here is derived from an EMBL/GenBank/DDBJ whole genome shotgun (WGS) entry which is preliminary data.</text>
</comment>
<organism evidence="1 2">
    <name type="scientific">Novipirellula rosea</name>
    <dbReference type="NCBI Taxonomy" id="1031540"/>
    <lineage>
        <taxon>Bacteria</taxon>
        <taxon>Pseudomonadati</taxon>
        <taxon>Planctomycetota</taxon>
        <taxon>Planctomycetia</taxon>
        <taxon>Pirellulales</taxon>
        <taxon>Pirellulaceae</taxon>
        <taxon>Novipirellula</taxon>
    </lineage>
</organism>
<dbReference type="Proteomes" id="UP001500840">
    <property type="component" value="Unassembled WGS sequence"/>
</dbReference>
<evidence type="ECO:0000313" key="2">
    <source>
        <dbReference type="Proteomes" id="UP001500840"/>
    </source>
</evidence>